<dbReference type="EMBL" id="CABGGO010000023">
    <property type="protein sequence ID" value="VUS53586.1"/>
    <property type="molecule type" value="Genomic_DNA"/>
</dbReference>
<gene>
    <name evidence="1" type="ORF">SB6410_01955</name>
</gene>
<name>A0A9Q9UMA4_9ENTR</name>
<reference evidence="1 2" key="1">
    <citation type="submission" date="2019-07" db="EMBL/GenBank/DDBJ databases">
        <authorList>
            <person name="Brisse S."/>
            <person name="Rodrigues C."/>
            <person name="Thorpe H."/>
        </authorList>
    </citation>
    <scope>NUCLEOTIDE SEQUENCE [LARGE SCALE GENOMIC DNA]</scope>
    <source>
        <strain evidence="1">SB6410</strain>
    </source>
</reference>
<dbReference type="AlphaFoldDB" id="A0A9Q9UMA4"/>
<sequence>MGRGLVRAIIILGDMMCSKKRFIPVILQVACALAFLAPSSHYLSKLQGIPCVAAFSQLELFRVLISLCGNNLLHFRYRFAIDGVA</sequence>
<evidence type="ECO:0000313" key="1">
    <source>
        <dbReference type="EMBL" id="VUS53586.1"/>
    </source>
</evidence>
<proteinExistence type="predicted"/>
<accession>A0A9Q9UMA4</accession>
<comment type="caution">
    <text evidence="1">The sequence shown here is derived from an EMBL/GenBank/DDBJ whole genome shotgun (WGS) entry which is preliminary data.</text>
</comment>
<organism evidence="1 2">
    <name type="scientific">Klebsiella pasteurii</name>
    <dbReference type="NCBI Taxonomy" id="2587529"/>
    <lineage>
        <taxon>Bacteria</taxon>
        <taxon>Pseudomonadati</taxon>
        <taxon>Pseudomonadota</taxon>
        <taxon>Gammaproteobacteria</taxon>
        <taxon>Enterobacterales</taxon>
        <taxon>Enterobacteriaceae</taxon>
        <taxon>Klebsiella/Raoultella group</taxon>
        <taxon>Klebsiella</taxon>
    </lineage>
</organism>
<evidence type="ECO:0000313" key="2">
    <source>
        <dbReference type="Proteomes" id="UP000318567"/>
    </source>
</evidence>
<dbReference type="Proteomes" id="UP000318567">
    <property type="component" value="Unassembled WGS sequence"/>
</dbReference>
<protein>
    <submittedName>
        <fullName evidence="1">Uncharacterized protein</fullName>
    </submittedName>
</protein>